<protein>
    <submittedName>
        <fullName evidence="1">Homospermidine synthase</fullName>
    </submittedName>
</protein>
<dbReference type="Gene3D" id="3.30.360.30">
    <property type="entry name" value="homospermidine synthase like"/>
    <property type="match status" value="1"/>
</dbReference>
<organism evidence="1">
    <name type="scientific">Tupanvirus deep ocean</name>
    <dbReference type="NCBI Taxonomy" id="2126984"/>
    <lineage>
        <taxon>Viruses</taxon>
        <taxon>Varidnaviria</taxon>
        <taxon>Bamfordvirae</taxon>
        <taxon>Nucleocytoviricota</taxon>
        <taxon>Megaviricetes</taxon>
        <taxon>Imitervirales</taxon>
        <taxon>Mimiviridae</taxon>
        <taxon>Megamimivirinae</taxon>
        <taxon>Tupanvirus</taxon>
        <taxon>Tupanvirus altamarinense</taxon>
    </lineage>
</organism>
<dbReference type="GeneID" id="80517187"/>
<dbReference type="InterPro" id="IPR023181">
    <property type="entry name" value="Homospermid_syn-like_C"/>
</dbReference>
<proteinExistence type="predicted"/>
<dbReference type="EMBL" id="MF405918">
    <property type="protein sequence ID" value="QKU33886.1"/>
    <property type="molecule type" value="Genomic_DNA"/>
</dbReference>
<sequence length="422" mass="49166">MNALLIGFGTIARALCTLKLPFNSMIIIDKVDLSEYITKYFKEKDSIGTNIIKQIKFINLKITKDKLKLIYDIITENEINIIIDCAYNIDTYDLLNILPPNVSYINTSVEEWEENEDIPTVTTIKERHDKIKKWYNKIKPTNNILLDCGMNPGLISLWAYDCCEKMNFDQNEITQCIISEIDMQRAKIPRTEGEFVSTWCPNNFMEEIHSPLEGYSLGIYYVNNKVTGYETISKSLRPNGQIFYGYTIRHSETITLKKFFPNATLMYIYRCPNEAVSSLFEYQDMKPVKIKRIILSDDIIDGSDEIGILMSDGRKLVWYGSVLSNDDIKSYPMSNYVNTTSYQVACGLWIGIYVLQYYRDSKTSQLMTSEDIIKCPLFEYLLETVNKYLKIEFVEFENTKTIKHFMKNKSFEQHFVNKNNND</sequence>
<accession>A0A6N1NP72</accession>
<reference evidence="1" key="2">
    <citation type="journal article" date="2018" name="Nat. Commun.">
        <title>Tailed giant Tupanvirus possesses the most complete translational apparatus of the known virosphere.</title>
        <authorList>
            <person name="Abrahao J."/>
            <person name="Silva L."/>
            <person name="Silva L.S."/>
            <person name="Khalil J.Y.B."/>
            <person name="Rodrigues R."/>
            <person name="Arantes T."/>
            <person name="Assis F."/>
            <person name="Boratto P."/>
            <person name="Andrade M."/>
            <person name="Kroon E.G."/>
            <person name="Ribeiro B."/>
            <person name="Bergier I."/>
            <person name="Seligmann H."/>
            <person name="Ghigo E."/>
            <person name="Colson P."/>
            <person name="Levasseur A."/>
            <person name="Kroemer G."/>
            <person name="Raoult D."/>
            <person name="La Scola B."/>
        </authorList>
    </citation>
    <scope>NUCLEOTIDE SEQUENCE [LARGE SCALE GENOMIC DNA]</scope>
    <source>
        <strain evidence="1">Deep ocean</strain>
    </source>
</reference>
<dbReference type="RefSeq" id="YP_010780496.1">
    <property type="nucleotide sequence ID" value="NC_075038.1"/>
</dbReference>
<dbReference type="KEGG" id="vg:80517187"/>
<evidence type="ECO:0000313" key="1">
    <source>
        <dbReference type="EMBL" id="QKU33886.1"/>
    </source>
</evidence>
<name>A0A6N1NP72_9VIRU</name>
<reference evidence="1" key="1">
    <citation type="submission" date="2017-06" db="EMBL/GenBank/DDBJ databases">
        <authorList>
            <person name="Assis F.L."/>
            <person name="Abrahao J.S."/>
            <person name="Silva L."/>
            <person name="Khalil J.B."/>
            <person name="Rodrigues R."/>
            <person name="Silva L.S."/>
            <person name="Boratto P."/>
            <person name="Andrade M."/>
            <person name="Kroon E.G."/>
            <person name="Ribeiro B."/>
            <person name="Bergier I."/>
            <person name="Seligmann H."/>
            <person name="Ghigo E."/>
            <person name="Colson P."/>
            <person name="Levasseur A."/>
            <person name="Raoult D."/>
            <person name="Scola B.L."/>
        </authorList>
    </citation>
    <scope>NUCLEOTIDE SEQUENCE</scope>
    <source>
        <strain evidence="1">Deep ocean</strain>
    </source>
</reference>